<dbReference type="STRING" id="1357399.HMPREF2087_01466"/>
<dbReference type="HOGENOM" id="CLU_2409210_0_0_7"/>
<comment type="caution">
    <text evidence="1">The sequence shown here is derived from an EMBL/GenBank/DDBJ whole genome shotgun (WGS) entry which is preliminary data.</text>
</comment>
<dbReference type="AlphaFoldDB" id="V8CDZ3"/>
<reference evidence="1 2" key="1">
    <citation type="submission" date="2013-10" db="EMBL/GenBank/DDBJ databases">
        <title>The Genome Sequence of Helicobacter canis NCTC 12740.</title>
        <authorList>
            <consortium name="The Broad Institute Genomics Platform"/>
            <person name="Earl A."/>
            <person name="Fox J.G."/>
            <person name="Shen Z."/>
            <person name="Young S.K."/>
            <person name="Zeng Q."/>
            <person name="Gargeya S."/>
            <person name="Fitzgerald M."/>
            <person name="Abouelleil A."/>
            <person name="Alvarado L."/>
            <person name="Chapman S.B."/>
            <person name="Gainer-Dewar J."/>
            <person name="Goldberg J."/>
            <person name="Griggs A."/>
            <person name="Gujja S."/>
            <person name="Hansen M."/>
            <person name="Howarth C."/>
            <person name="Imamovic A."/>
            <person name="Ireland A."/>
            <person name="Larimer J."/>
            <person name="McCowan C."/>
            <person name="Murphy C."/>
            <person name="Pearson M."/>
            <person name="Poon T.W."/>
            <person name="Priest M."/>
            <person name="Roberts A."/>
            <person name="Saif S."/>
            <person name="Shea T."/>
            <person name="Sykes S."/>
            <person name="Wortman J."/>
            <person name="Nusbaum C."/>
            <person name="Birren B."/>
        </authorList>
    </citation>
    <scope>NUCLEOTIDE SEQUENCE [LARGE SCALE GENOMIC DNA]</scope>
    <source>
        <strain evidence="1 2">NCTC 12740</strain>
    </source>
</reference>
<dbReference type="Proteomes" id="UP000018688">
    <property type="component" value="Unassembled WGS sequence"/>
</dbReference>
<dbReference type="RefSeq" id="WP_023930482.1">
    <property type="nucleotide sequence ID" value="NZ_KI669458.1"/>
</dbReference>
<name>V8CDZ3_9HELI</name>
<dbReference type="EMBL" id="AZJJ01000007">
    <property type="protein sequence ID" value="ETD25638.1"/>
    <property type="molecule type" value="Genomic_DNA"/>
</dbReference>
<evidence type="ECO:0000313" key="2">
    <source>
        <dbReference type="Proteomes" id="UP000018688"/>
    </source>
</evidence>
<organism evidence="1 2">
    <name type="scientific">Helicobacter canis NCTC 12740</name>
    <dbReference type="NCBI Taxonomy" id="1357399"/>
    <lineage>
        <taxon>Bacteria</taxon>
        <taxon>Pseudomonadati</taxon>
        <taxon>Campylobacterota</taxon>
        <taxon>Epsilonproteobacteria</taxon>
        <taxon>Campylobacterales</taxon>
        <taxon>Helicobacteraceae</taxon>
        <taxon>Helicobacter</taxon>
    </lineage>
</organism>
<keyword evidence="2" id="KW-1185">Reference proteome</keyword>
<proteinExistence type="predicted"/>
<accession>V8CDZ3</accession>
<gene>
    <name evidence="1" type="ORF">HMPREF2087_01466</name>
</gene>
<evidence type="ECO:0000313" key="1">
    <source>
        <dbReference type="EMBL" id="ETD25638.1"/>
    </source>
</evidence>
<dbReference type="PATRIC" id="fig|1357399.3.peg.1531"/>
<sequence length="92" mass="10632">MTERQKDMLVQIAKNWLELIGNNSYYTIRDSNTSEAEFEEHIQFIEALFDLQANGYIVIKANSPNMMNIQMMHFTNIALTQKGKEFLANSPS</sequence>
<protein>
    <submittedName>
        <fullName evidence="1">Uncharacterized protein</fullName>
    </submittedName>
</protein>